<feature type="region of interest" description="Disordered" evidence="6">
    <location>
        <begin position="1"/>
        <end position="41"/>
    </location>
</feature>
<dbReference type="PROSITE" id="PS51900">
    <property type="entry name" value="CB"/>
    <property type="match status" value="1"/>
</dbReference>
<evidence type="ECO:0000259" key="8">
    <source>
        <dbReference type="PROSITE" id="PS51900"/>
    </source>
</evidence>
<dbReference type="Pfam" id="PF00589">
    <property type="entry name" value="Phage_integrase"/>
    <property type="match status" value="1"/>
</dbReference>
<dbReference type="PROSITE" id="PS51898">
    <property type="entry name" value="TYR_RECOMBINASE"/>
    <property type="match status" value="1"/>
</dbReference>
<comment type="similarity">
    <text evidence="1">Belongs to the 'phage' integrase family.</text>
</comment>
<dbReference type="SUPFAM" id="SSF56349">
    <property type="entry name" value="DNA breaking-rejoining enzymes"/>
    <property type="match status" value="1"/>
</dbReference>
<feature type="domain" description="Tyr recombinase" evidence="7">
    <location>
        <begin position="218"/>
        <end position="409"/>
    </location>
</feature>
<evidence type="ECO:0000256" key="5">
    <source>
        <dbReference type="PROSITE-ProRule" id="PRU01248"/>
    </source>
</evidence>
<evidence type="ECO:0000313" key="10">
    <source>
        <dbReference type="Proteomes" id="UP000004778"/>
    </source>
</evidence>
<evidence type="ECO:0000259" key="7">
    <source>
        <dbReference type="PROSITE" id="PS51898"/>
    </source>
</evidence>
<dbReference type="AlphaFoldDB" id="C0W531"/>
<dbReference type="Proteomes" id="UP000004778">
    <property type="component" value="Unassembled WGS sequence"/>
</dbReference>
<evidence type="ECO:0000256" key="6">
    <source>
        <dbReference type="SAM" id="MobiDB-lite"/>
    </source>
</evidence>
<comment type="caution">
    <text evidence="9">The sequence shown here is derived from an EMBL/GenBank/DDBJ whole genome shotgun (WGS) entry which is preliminary data.</text>
</comment>
<dbReference type="InterPro" id="IPR011010">
    <property type="entry name" value="DNA_brk_join_enz"/>
</dbReference>
<evidence type="ECO:0000256" key="2">
    <source>
        <dbReference type="ARBA" id="ARBA00022908"/>
    </source>
</evidence>
<gene>
    <name evidence="9" type="ORF">HMPREF0058_0975</name>
</gene>
<evidence type="ECO:0000313" key="9">
    <source>
        <dbReference type="EMBL" id="EEH66188.1"/>
    </source>
</evidence>
<sequence>MWEDDMSEVPSPKQPRAKRRPARAKKDLPAGIAMHRAAGRDGQPDRWRYRVRLQWEGRQVSIGLFDTLTDAKAARDRAAGEIASRTFVPPYQRRAEARKKAEEERLQAVTVEQWSQQWLKRLQSGQTRNGKARSSGTITSYRSTLNAHVLPALGHVRLADVTRKDVDGLLATVADQSGAWNNVLRTVRAMFGEAIRAEVGGVEVNPVRAPEKPVRLSEEGRTLEPEQVAALARAMPDGLGLTVLLAAWCALRQGEVLGLQRRDVKGLGKDGEAVLQVRRQWNSKTHPPTYTLPKEEKVRDVAIPPTLVPLLAEHLKGMRDKDGQAPLFRSPRWPKQPLSHQALTRAWDEARRQVVPGFRFHDLRGVGLSYFSESGATVEETMTRGGHSDVKAAMRYQHARMRRQQALAAALPVVV</sequence>
<dbReference type="PANTHER" id="PTHR30629:SF2">
    <property type="entry name" value="PROPHAGE INTEGRASE INTS-RELATED"/>
    <property type="match status" value="1"/>
</dbReference>
<dbReference type="PANTHER" id="PTHR30629">
    <property type="entry name" value="PROPHAGE INTEGRASE"/>
    <property type="match status" value="1"/>
</dbReference>
<name>C0W531_9ACTO</name>
<dbReference type="InterPro" id="IPR013762">
    <property type="entry name" value="Integrase-like_cat_sf"/>
</dbReference>
<keyword evidence="3 5" id="KW-0238">DNA-binding</keyword>
<keyword evidence="10" id="KW-1185">Reference proteome</keyword>
<dbReference type="InterPro" id="IPR050808">
    <property type="entry name" value="Phage_Integrase"/>
</dbReference>
<evidence type="ECO:0000256" key="3">
    <source>
        <dbReference type="ARBA" id="ARBA00023125"/>
    </source>
</evidence>
<dbReference type="GO" id="GO:0006310">
    <property type="term" value="P:DNA recombination"/>
    <property type="evidence" value="ECO:0007669"/>
    <property type="project" value="UniProtKB-KW"/>
</dbReference>
<evidence type="ECO:0000256" key="1">
    <source>
        <dbReference type="ARBA" id="ARBA00008857"/>
    </source>
</evidence>
<dbReference type="CDD" id="cd00397">
    <property type="entry name" value="DNA_BRE_C"/>
    <property type="match status" value="1"/>
</dbReference>
<dbReference type="EMBL" id="ACFH01000061">
    <property type="protein sequence ID" value="EEH66188.1"/>
    <property type="molecule type" value="Genomic_DNA"/>
</dbReference>
<dbReference type="OrthoDB" id="148546at2"/>
<dbReference type="InterPro" id="IPR010998">
    <property type="entry name" value="Integrase_recombinase_N"/>
</dbReference>
<dbReference type="GO" id="GO:0003677">
    <property type="term" value="F:DNA binding"/>
    <property type="evidence" value="ECO:0007669"/>
    <property type="project" value="UniProtKB-UniRule"/>
</dbReference>
<dbReference type="GO" id="GO:0015074">
    <property type="term" value="P:DNA integration"/>
    <property type="evidence" value="ECO:0007669"/>
    <property type="project" value="UniProtKB-KW"/>
</dbReference>
<keyword evidence="4" id="KW-0233">DNA recombination</keyword>
<dbReference type="Gene3D" id="1.10.150.130">
    <property type="match status" value="1"/>
</dbReference>
<dbReference type="InterPro" id="IPR002104">
    <property type="entry name" value="Integrase_catalytic"/>
</dbReference>
<keyword evidence="2" id="KW-0229">DNA integration</keyword>
<evidence type="ECO:0000256" key="4">
    <source>
        <dbReference type="ARBA" id="ARBA00023172"/>
    </source>
</evidence>
<feature type="domain" description="Core-binding (CB)" evidence="8">
    <location>
        <begin position="109"/>
        <end position="195"/>
    </location>
</feature>
<reference evidence="9 10" key="1">
    <citation type="submission" date="2009-01" db="EMBL/GenBank/DDBJ databases">
        <authorList>
            <person name="Qin X."/>
            <person name="Bachman B."/>
            <person name="Battles P."/>
            <person name="Bell A."/>
            <person name="Bess C."/>
            <person name="Bickham C."/>
            <person name="Chaboub L."/>
            <person name="Chen D."/>
            <person name="Coyle M."/>
            <person name="Deiros D.R."/>
            <person name="Dinh H."/>
            <person name="Forbes L."/>
            <person name="Fowler G."/>
            <person name="Francisco L."/>
            <person name="Fu Q."/>
            <person name="Gubbala S."/>
            <person name="Hale W."/>
            <person name="Han Y."/>
            <person name="Hemphill L."/>
            <person name="Highlander S.K."/>
            <person name="Hirani K."/>
            <person name="Hogues M."/>
            <person name="Jackson L."/>
            <person name="Jakkamsetti A."/>
            <person name="Javaid M."/>
            <person name="Jiang H."/>
            <person name="Korchina V."/>
            <person name="Kovar C."/>
            <person name="Lara F."/>
            <person name="Lee S."/>
            <person name="Mata R."/>
            <person name="Mathew T."/>
            <person name="Moen C."/>
            <person name="Morales K."/>
            <person name="Munidasa M."/>
            <person name="Nazareth L."/>
            <person name="Ngo R."/>
            <person name="Nguyen L."/>
            <person name="Okwuonu G."/>
            <person name="Ongeri F."/>
            <person name="Patil S."/>
            <person name="Petrosino J."/>
            <person name="Pham C."/>
            <person name="Pham P."/>
            <person name="Pu L.-L."/>
            <person name="Puazo M."/>
            <person name="Raj R."/>
            <person name="Reid J."/>
            <person name="Rouhana J."/>
            <person name="Saada N."/>
            <person name="Shang Y."/>
            <person name="Simmons D."/>
            <person name="Thornton R."/>
            <person name="Warren J."/>
            <person name="Weissenberger G."/>
            <person name="Zhang J."/>
            <person name="Zhang L."/>
            <person name="Zhou C."/>
            <person name="Zhu D."/>
            <person name="Muzny D."/>
            <person name="Worley K."/>
            <person name="Gibbs R."/>
        </authorList>
    </citation>
    <scope>NUCLEOTIDE SEQUENCE [LARGE SCALE GENOMIC DNA]</scope>
    <source>
        <strain evidence="9 10">DSM 15434</strain>
    </source>
</reference>
<dbReference type="eggNOG" id="COG0582">
    <property type="taxonomic scope" value="Bacteria"/>
</dbReference>
<protein>
    <submittedName>
        <fullName evidence="9">Site-specific recombinase, phage integrase family</fullName>
    </submittedName>
</protein>
<proteinExistence type="inferred from homology"/>
<dbReference type="Gene3D" id="1.10.443.10">
    <property type="entry name" value="Intergrase catalytic core"/>
    <property type="match status" value="1"/>
</dbReference>
<dbReference type="InterPro" id="IPR044068">
    <property type="entry name" value="CB"/>
</dbReference>
<accession>C0W531</accession>
<organism evidence="9 10">
    <name type="scientific">Actinomyces urogenitalis DSM 15434</name>
    <dbReference type="NCBI Taxonomy" id="525246"/>
    <lineage>
        <taxon>Bacteria</taxon>
        <taxon>Bacillati</taxon>
        <taxon>Actinomycetota</taxon>
        <taxon>Actinomycetes</taxon>
        <taxon>Actinomycetales</taxon>
        <taxon>Actinomycetaceae</taxon>
        <taxon>Actinomyces</taxon>
    </lineage>
</organism>
<dbReference type="HOGENOM" id="CLU_027562_17_5_11"/>